<dbReference type="Proteomes" id="UP001500655">
    <property type="component" value="Unassembled WGS sequence"/>
</dbReference>
<comment type="caution">
    <text evidence="1">The sequence shown here is derived from an EMBL/GenBank/DDBJ whole genome shotgun (WGS) entry which is preliminary data.</text>
</comment>
<dbReference type="EMBL" id="BAAALS010000011">
    <property type="protein sequence ID" value="GAA1753932.1"/>
    <property type="molecule type" value="Genomic_DNA"/>
</dbReference>
<reference evidence="2" key="1">
    <citation type="journal article" date="2019" name="Int. J. Syst. Evol. Microbiol.">
        <title>The Global Catalogue of Microorganisms (GCM) 10K type strain sequencing project: providing services to taxonomists for standard genome sequencing and annotation.</title>
        <authorList>
            <consortium name="The Broad Institute Genomics Platform"/>
            <consortium name="The Broad Institute Genome Sequencing Center for Infectious Disease"/>
            <person name="Wu L."/>
            <person name="Ma J."/>
        </authorList>
    </citation>
    <scope>NUCLEOTIDE SEQUENCE [LARGE SCALE GENOMIC DNA]</scope>
    <source>
        <strain evidence="2">JCM 13249</strain>
    </source>
</reference>
<keyword evidence="2" id="KW-1185">Reference proteome</keyword>
<evidence type="ECO:0000313" key="2">
    <source>
        <dbReference type="Proteomes" id="UP001500655"/>
    </source>
</evidence>
<protein>
    <submittedName>
        <fullName evidence="1">Uncharacterized protein</fullName>
    </submittedName>
</protein>
<evidence type="ECO:0000313" key="1">
    <source>
        <dbReference type="EMBL" id="GAA1753932.1"/>
    </source>
</evidence>
<gene>
    <name evidence="1" type="ORF">GCM10009681_26260</name>
</gene>
<proteinExistence type="predicted"/>
<name>A0ABP4WFW2_9ACTN</name>
<organism evidence="1 2">
    <name type="scientific">Luedemannella helvata</name>
    <dbReference type="NCBI Taxonomy" id="349315"/>
    <lineage>
        <taxon>Bacteria</taxon>
        <taxon>Bacillati</taxon>
        <taxon>Actinomycetota</taxon>
        <taxon>Actinomycetes</taxon>
        <taxon>Micromonosporales</taxon>
        <taxon>Micromonosporaceae</taxon>
        <taxon>Luedemannella</taxon>
    </lineage>
</organism>
<accession>A0ABP4WFW2</accession>
<sequence>MRVASDPVVLKTLARLRRADPAAARLAQTGLDDLLAEGGLADLTQHDLQTYLWFTLPEHDESPLTAAALARFFELAELERYAGIAEAETTREVLRTYAERGQTAGQRAATRAMEASGVVPPDLPELEWGEAMGTAEAAAYDSVATTLELALATGDLKPGARGWRVTQARLTRIQLTMARHDGPPFLERIRVERLELWARHGGQARRALASAALGNLTSTPAVPSDVAERMEPMQWLLEFANGRPGDAPGVPLTVTGNLARRVVQEAAERFNWWDLPDRLPRSEGDMWRLTVLRTVLASAGALRRVGRKLLLGTRGRGLLGNPLAQWQTATEHLLASSGFEAAAQEAALLLLLQAGGMVEMRELVAEVADVVSGSGWRDTGNGSPPDDQDVSRAVWAFVRRCELWSLVDSGRGPGWSTRLRLSPAGLLGGYAALRHQALRARAASEVD</sequence>